<protein>
    <submittedName>
        <fullName evidence="1">Uncharacterized protein</fullName>
    </submittedName>
</protein>
<keyword evidence="2" id="KW-1185">Reference proteome</keyword>
<evidence type="ECO:0000313" key="1">
    <source>
        <dbReference type="EMBL" id="KAL3232062.1"/>
    </source>
</evidence>
<dbReference type="EMBL" id="JBEVYD010000005">
    <property type="protein sequence ID" value="KAL3232062.1"/>
    <property type="molecule type" value="Genomic_DNA"/>
</dbReference>
<name>A0ABR4NTK5_9SACH</name>
<sequence>MALVHQVPALSLPTQVPQTMALVPTQDPQTMAPVPTQVPQTMTLVPTQDPQTMALVHQVQALDLPTLVHTQPLKQFFLQVLILNSNTMQPIE</sequence>
<comment type="caution">
    <text evidence="1">The sequence shown here is derived from an EMBL/GenBank/DDBJ whole genome shotgun (WGS) entry which is preliminary data.</text>
</comment>
<accession>A0ABR4NTK5</accession>
<evidence type="ECO:0000313" key="2">
    <source>
        <dbReference type="Proteomes" id="UP001623330"/>
    </source>
</evidence>
<gene>
    <name evidence="1" type="ORF">RNJ44_03978</name>
</gene>
<organism evidence="1 2">
    <name type="scientific">Nakaseomyces bracarensis</name>
    <dbReference type="NCBI Taxonomy" id="273131"/>
    <lineage>
        <taxon>Eukaryota</taxon>
        <taxon>Fungi</taxon>
        <taxon>Dikarya</taxon>
        <taxon>Ascomycota</taxon>
        <taxon>Saccharomycotina</taxon>
        <taxon>Saccharomycetes</taxon>
        <taxon>Saccharomycetales</taxon>
        <taxon>Saccharomycetaceae</taxon>
        <taxon>Nakaseomyces</taxon>
    </lineage>
</organism>
<proteinExistence type="predicted"/>
<reference evidence="1 2" key="1">
    <citation type="submission" date="2024-05" db="EMBL/GenBank/DDBJ databases">
        <title>Long read based assembly of the Candida bracarensis genome reveals expanded adhesin content.</title>
        <authorList>
            <person name="Marcet-Houben M."/>
            <person name="Ksiezopolska E."/>
            <person name="Gabaldon T."/>
        </authorList>
    </citation>
    <scope>NUCLEOTIDE SEQUENCE [LARGE SCALE GENOMIC DNA]</scope>
    <source>
        <strain evidence="1 2">CBM6</strain>
    </source>
</reference>
<dbReference type="Proteomes" id="UP001623330">
    <property type="component" value="Unassembled WGS sequence"/>
</dbReference>